<dbReference type="Pfam" id="PF00571">
    <property type="entry name" value="CBS"/>
    <property type="match status" value="1"/>
</dbReference>
<gene>
    <name evidence="3" type="ORF">C8E87_7246</name>
</gene>
<dbReference type="PROSITE" id="PS51371">
    <property type="entry name" value="CBS"/>
    <property type="match status" value="1"/>
</dbReference>
<dbReference type="SUPFAM" id="SSF54631">
    <property type="entry name" value="CBS-domain pair"/>
    <property type="match status" value="1"/>
</dbReference>
<dbReference type="Proteomes" id="UP000294901">
    <property type="component" value="Unassembled WGS sequence"/>
</dbReference>
<proteinExistence type="predicted"/>
<dbReference type="InterPro" id="IPR000644">
    <property type="entry name" value="CBS_dom"/>
</dbReference>
<dbReference type="AlphaFoldDB" id="A0A4R6J896"/>
<sequence length="465" mass="52133">MYSDGSSRRRQHLINGRRVRLSDLLDAQLLDADDELIFERPRLGEVHRATVTRRGRIRLEDGQEFMSPSGASDAVTKVATDGWYAWRVGPSGPFLHDLRRQLLEAVASKTPEDDEPQSTVVVRRYEGLNAARERAERGDPEELTVRDLIRRWGGQDRDRELTAEIEADLANHGLSTVPDFRAVGLDTVVRLEVLSTPEDVENVAAPAVPSAPSLAFHVPAVSPSDEESEDIGRTLGNLLPDKHRLVSVSPSASLDEAVTEMLLGDYSQVPVLSGTRDLRGAVTWQSIAIARQAGGDATLSDAVIPVRDFPYNTRLLDVLGVLWSEEFVFVRAHDKQVYGIVTAADVVRVYDDMATPFFLIGELDQELRRLIRNRFEIEDLQRVCVSGENLTSYDDMTMGDYLSVIRNPDCWAKIGWTLDRKVVGTHLDELRKIRNKVTHFNPDPISSADVDRLRNFLTVIRAFDR</sequence>
<dbReference type="Pfam" id="PF18755">
    <property type="entry name" value="RAMA"/>
    <property type="match status" value="1"/>
</dbReference>
<dbReference type="InterPro" id="IPR040843">
    <property type="entry name" value="RAMA"/>
</dbReference>
<evidence type="ECO:0000313" key="3">
    <source>
        <dbReference type="EMBL" id="TDO31813.1"/>
    </source>
</evidence>
<protein>
    <recommendedName>
        <fullName evidence="2">CBS domain-containing protein</fullName>
    </recommendedName>
</protein>
<dbReference type="InterPro" id="IPR046342">
    <property type="entry name" value="CBS_dom_sf"/>
</dbReference>
<evidence type="ECO:0000313" key="4">
    <source>
        <dbReference type="Proteomes" id="UP000294901"/>
    </source>
</evidence>
<keyword evidence="4" id="KW-1185">Reference proteome</keyword>
<evidence type="ECO:0000259" key="2">
    <source>
        <dbReference type="PROSITE" id="PS51371"/>
    </source>
</evidence>
<accession>A0A4R6J896</accession>
<reference evidence="3 4" key="1">
    <citation type="submission" date="2019-03" db="EMBL/GenBank/DDBJ databases">
        <title>Sequencing the genomes of 1000 actinobacteria strains.</title>
        <authorList>
            <person name="Klenk H.-P."/>
        </authorList>
    </citation>
    <scope>NUCLEOTIDE SEQUENCE [LARGE SCALE GENOMIC DNA]</scope>
    <source>
        <strain evidence="3 4">DSM 43805</strain>
    </source>
</reference>
<comment type="caution">
    <text evidence="3">The sequence shown here is derived from an EMBL/GenBank/DDBJ whole genome shotgun (WGS) entry which is preliminary data.</text>
</comment>
<dbReference type="EMBL" id="SNWR01000002">
    <property type="protein sequence ID" value="TDO31813.1"/>
    <property type="molecule type" value="Genomic_DNA"/>
</dbReference>
<feature type="domain" description="CBS" evidence="2">
    <location>
        <begin position="240"/>
        <end position="297"/>
    </location>
</feature>
<organism evidence="3 4">
    <name type="scientific">Paractinoplanes brasiliensis</name>
    <dbReference type="NCBI Taxonomy" id="52695"/>
    <lineage>
        <taxon>Bacteria</taxon>
        <taxon>Bacillati</taxon>
        <taxon>Actinomycetota</taxon>
        <taxon>Actinomycetes</taxon>
        <taxon>Micromonosporales</taxon>
        <taxon>Micromonosporaceae</taxon>
        <taxon>Paractinoplanes</taxon>
    </lineage>
</organism>
<keyword evidence="1" id="KW-0129">CBS domain</keyword>
<name>A0A4R6J896_9ACTN</name>
<evidence type="ECO:0000256" key="1">
    <source>
        <dbReference type="PROSITE-ProRule" id="PRU00703"/>
    </source>
</evidence>
<dbReference type="Gene3D" id="3.10.580.10">
    <property type="entry name" value="CBS-domain"/>
    <property type="match status" value="1"/>
</dbReference>